<gene>
    <name evidence="8" type="ORF">QR680_004390</name>
</gene>
<dbReference type="Pfam" id="PF03125">
    <property type="entry name" value="Sre"/>
    <property type="match status" value="1"/>
</dbReference>
<comment type="similarity">
    <text evidence="2">Belongs to the nematode receptor-like protein sre family.</text>
</comment>
<dbReference type="PROSITE" id="PS50262">
    <property type="entry name" value="G_PROTEIN_RECEP_F1_2"/>
    <property type="match status" value="1"/>
</dbReference>
<evidence type="ECO:0000256" key="6">
    <source>
        <dbReference type="SAM" id="Phobius"/>
    </source>
</evidence>
<reference evidence="8" key="1">
    <citation type="submission" date="2023-06" db="EMBL/GenBank/DDBJ databases">
        <title>Genomic analysis of the entomopathogenic nematode Steinernema hermaphroditum.</title>
        <authorList>
            <person name="Schwarz E.M."/>
            <person name="Heppert J.K."/>
            <person name="Baniya A."/>
            <person name="Schwartz H.T."/>
            <person name="Tan C.-H."/>
            <person name="Antoshechkin I."/>
            <person name="Sternberg P.W."/>
            <person name="Goodrich-Blair H."/>
            <person name="Dillman A.R."/>
        </authorList>
    </citation>
    <scope>NUCLEOTIDE SEQUENCE</scope>
    <source>
        <strain evidence="8">PS9179</strain>
        <tissue evidence="8">Whole animal</tissue>
    </source>
</reference>
<feature type="transmembrane region" description="Helical" evidence="6">
    <location>
        <begin position="184"/>
        <end position="203"/>
    </location>
</feature>
<evidence type="ECO:0000256" key="3">
    <source>
        <dbReference type="ARBA" id="ARBA00022692"/>
    </source>
</evidence>
<dbReference type="PANTHER" id="PTHR47521">
    <property type="entry name" value="SERPENTINE RECEPTOR, CLASS E (EPSILON)-RELATED"/>
    <property type="match status" value="1"/>
</dbReference>
<dbReference type="InterPro" id="IPR004151">
    <property type="entry name" value="7TM_GPCR_serpentine_rcpt_Sre"/>
</dbReference>
<feature type="transmembrane region" description="Helical" evidence="6">
    <location>
        <begin position="100"/>
        <end position="119"/>
    </location>
</feature>
<keyword evidence="4 6" id="KW-1133">Transmembrane helix</keyword>
<feature type="transmembrane region" description="Helical" evidence="6">
    <location>
        <begin position="62"/>
        <end position="80"/>
    </location>
</feature>
<comment type="caution">
    <text evidence="8">The sequence shown here is derived from an EMBL/GenBank/DDBJ whole genome shotgun (WGS) entry which is preliminary data.</text>
</comment>
<dbReference type="EMBL" id="JAUCMV010000003">
    <property type="protein sequence ID" value="KAK0409183.1"/>
    <property type="molecule type" value="Genomic_DNA"/>
</dbReference>
<comment type="subcellular location">
    <subcellularLocation>
        <location evidence="1">Membrane</location>
    </subcellularLocation>
</comment>
<organism evidence="8 9">
    <name type="scientific">Steinernema hermaphroditum</name>
    <dbReference type="NCBI Taxonomy" id="289476"/>
    <lineage>
        <taxon>Eukaryota</taxon>
        <taxon>Metazoa</taxon>
        <taxon>Ecdysozoa</taxon>
        <taxon>Nematoda</taxon>
        <taxon>Chromadorea</taxon>
        <taxon>Rhabditida</taxon>
        <taxon>Tylenchina</taxon>
        <taxon>Panagrolaimomorpha</taxon>
        <taxon>Strongyloidoidea</taxon>
        <taxon>Steinernematidae</taxon>
        <taxon>Steinernema</taxon>
    </lineage>
</organism>
<dbReference type="GO" id="GO:0007606">
    <property type="term" value="P:sensory perception of chemical stimulus"/>
    <property type="evidence" value="ECO:0007669"/>
    <property type="project" value="InterPro"/>
</dbReference>
<evidence type="ECO:0000313" key="9">
    <source>
        <dbReference type="Proteomes" id="UP001175271"/>
    </source>
</evidence>
<sequence>MGQFISLECLLKSSSDASSMEISVYIVVLRSVELVFDFLAPVFNLYFLFILRRKVFHTHLRVILGVFAISLSVMTLTRALDAINELFRLNIPRSIIGVTSFVHNDCMTLVMDISLLLTLERLLATVMATKYEKMQSIISSVVACVLLWLLNTHNTYLMLIWLNSSNVKSDCTIEFGGQSYSTNIIINLSALMTLNVASVTLFIRLRSYNMKRYLHDYKHKLTRRFQISENIRTSRQILYILIINLVVNFYFFFVLYYVAVRKTANQTVIYLAQFFDLFAAIASVLYPSILILSHPRLRLQLRQHFQKLYGASNAAGPSIHSINNQPMVFQTSTQGSVYFQELQKSWNA</sequence>
<evidence type="ECO:0000256" key="5">
    <source>
        <dbReference type="ARBA" id="ARBA00023136"/>
    </source>
</evidence>
<proteinExistence type="inferred from homology"/>
<dbReference type="Gene3D" id="1.20.1070.10">
    <property type="entry name" value="Rhodopsin 7-helix transmembrane proteins"/>
    <property type="match status" value="1"/>
</dbReference>
<evidence type="ECO:0000256" key="4">
    <source>
        <dbReference type="ARBA" id="ARBA00022989"/>
    </source>
</evidence>
<evidence type="ECO:0000256" key="1">
    <source>
        <dbReference type="ARBA" id="ARBA00004370"/>
    </source>
</evidence>
<evidence type="ECO:0000313" key="8">
    <source>
        <dbReference type="EMBL" id="KAK0409183.1"/>
    </source>
</evidence>
<dbReference type="SUPFAM" id="SSF81321">
    <property type="entry name" value="Family A G protein-coupled receptor-like"/>
    <property type="match status" value="1"/>
</dbReference>
<accession>A0AA39HQR5</accession>
<keyword evidence="3 6" id="KW-0812">Transmembrane</keyword>
<feature type="domain" description="G-protein coupled receptors family 1 profile" evidence="7">
    <location>
        <begin position="43"/>
        <end position="290"/>
    </location>
</feature>
<dbReference type="Proteomes" id="UP001175271">
    <property type="component" value="Unassembled WGS sequence"/>
</dbReference>
<keyword evidence="5 6" id="KW-0472">Membrane</keyword>
<dbReference type="InterPro" id="IPR017452">
    <property type="entry name" value="GPCR_Rhodpsn_7TM"/>
</dbReference>
<dbReference type="InterPro" id="IPR052860">
    <property type="entry name" value="NRL-GPCR1"/>
</dbReference>
<evidence type="ECO:0000259" key="7">
    <source>
        <dbReference type="PROSITE" id="PS50262"/>
    </source>
</evidence>
<dbReference type="GO" id="GO:0016020">
    <property type="term" value="C:membrane"/>
    <property type="evidence" value="ECO:0007669"/>
    <property type="project" value="UniProtKB-SubCell"/>
</dbReference>
<evidence type="ECO:0000256" key="2">
    <source>
        <dbReference type="ARBA" id="ARBA00006803"/>
    </source>
</evidence>
<feature type="transmembrane region" description="Helical" evidence="6">
    <location>
        <begin position="270"/>
        <end position="292"/>
    </location>
</feature>
<name>A0AA39HQR5_9BILA</name>
<protein>
    <recommendedName>
        <fullName evidence="7">G-protein coupled receptors family 1 profile domain-containing protein</fullName>
    </recommendedName>
</protein>
<feature type="transmembrane region" description="Helical" evidence="6">
    <location>
        <begin position="237"/>
        <end position="258"/>
    </location>
</feature>
<keyword evidence="9" id="KW-1185">Reference proteome</keyword>
<dbReference type="AlphaFoldDB" id="A0AA39HQR5"/>
<feature type="transmembrane region" description="Helical" evidence="6">
    <location>
        <begin position="140"/>
        <end position="164"/>
    </location>
</feature>
<feature type="transmembrane region" description="Helical" evidence="6">
    <location>
        <begin position="22"/>
        <end position="50"/>
    </location>
</feature>